<dbReference type="GO" id="GO:0051997">
    <property type="term" value="F:2-oxo-4-hydroxy-4-carboxy-5-ureidoimidazoline decarboxylase activity"/>
    <property type="evidence" value="ECO:0007669"/>
    <property type="project" value="UniProtKB-EC"/>
</dbReference>
<comment type="catalytic activity">
    <reaction evidence="1">
        <text>5-hydroxy-2-oxo-4-ureido-2,5-dihydro-1H-imidazole-5-carboxylate + H(+) = (S)-allantoin + CO2</text>
        <dbReference type="Rhea" id="RHEA:26301"/>
        <dbReference type="ChEBI" id="CHEBI:15378"/>
        <dbReference type="ChEBI" id="CHEBI:15678"/>
        <dbReference type="ChEBI" id="CHEBI:16526"/>
        <dbReference type="ChEBI" id="CHEBI:58639"/>
        <dbReference type="EC" id="4.1.1.97"/>
    </reaction>
</comment>
<dbReference type="Pfam" id="PF09349">
    <property type="entry name" value="OHCU_decarbox"/>
    <property type="match status" value="1"/>
</dbReference>
<dbReference type="NCBIfam" id="TIGR03164">
    <property type="entry name" value="UHCUDC"/>
    <property type="match status" value="1"/>
</dbReference>
<evidence type="ECO:0000313" key="9">
    <source>
        <dbReference type="Proteomes" id="UP000545386"/>
    </source>
</evidence>
<dbReference type="GO" id="GO:0019628">
    <property type="term" value="P:urate catabolic process"/>
    <property type="evidence" value="ECO:0007669"/>
    <property type="project" value="UniProtKB-UniPathway"/>
</dbReference>
<dbReference type="InterPro" id="IPR018020">
    <property type="entry name" value="OHCU_decarboxylase"/>
</dbReference>
<dbReference type="AlphaFoldDB" id="A0A842HSD2"/>
<evidence type="ECO:0000313" key="8">
    <source>
        <dbReference type="EMBL" id="MBC2770300.1"/>
    </source>
</evidence>
<keyword evidence="4" id="KW-0659">Purine metabolism</keyword>
<evidence type="ECO:0000256" key="4">
    <source>
        <dbReference type="ARBA" id="ARBA00022631"/>
    </source>
</evidence>
<accession>A0A842HSD2</accession>
<dbReference type="EC" id="4.1.1.97" evidence="3"/>
<dbReference type="InterPro" id="IPR036778">
    <property type="entry name" value="OHCU_decarboxylase_sf"/>
</dbReference>
<dbReference type="RefSeq" id="WP_185779984.1">
    <property type="nucleotide sequence ID" value="NZ_JACJUU010000007.1"/>
</dbReference>
<dbReference type="Proteomes" id="UP000545386">
    <property type="component" value="Unassembled WGS sequence"/>
</dbReference>
<gene>
    <name evidence="8" type="primary">uraD</name>
    <name evidence="8" type="ORF">GTU67_10300</name>
</gene>
<dbReference type="UniPathway" id="UPA00394">
    <property type="reaction ID" value="UER00652"/>
</dbReference>
<keyword evidence="5" id="KW-0210">Decarboxylase</keyword>
<feature type="domain" description="Oxo-4-hydroxy-4-carboxy-5-ureidoimidazoline decarboxylase" evidence="7">
    <location>
        <begin position="11"/>
        <end position="167"/>
    </location>
</feature>
<keyword evidence="6 8" id="KW-0456">Lyase</keyword>
<reference evidence="8 9" key="1">
    <citation type="submission" date="2020-08" db="EMBL/GenBank/DDBJ databases">
        <title>Paraeoetvoesia sp. YC-7-48 draft genome sequence.</title>
        <authorList>
            <person name="Yao L."/>
        </authorList>
    </citation>
    <scope>NUCLEOTIDE SEQUENCE [LARGE SCALE GENOMIC DNA]</scope>
    <source>
        <strain evidence="9">YC-7-48</strain>
    </source>
</reference>
<dbReference type="PANTHER" id="PTHR43466">
    <property type="entry name" value="2-OXO-4-HYDROXY-4-CARBOXY-5-UREIDOIMIDAZOLINE DECARBOXYLASE-RELATED"/>
    <property type="match status" value="1"/>
</dbReference>
<keyword evidence="9" id="KW-1185">Reference proteome</keyword>
<comment type="pathway">
    <text evidence="2">Purine metabolism; urate degradation; (S)-allantoin from urate: step 3/3.</text>
</comment>
<evidence type="ECO:0000256" key="1">
    <source>
        <dbReference type="ARBA" id="ARBA00001163"/>
    </source>
</evidence>
<organism evidence="8 9">
    <name type="scientific">Pusillimonas minor</name>
    <dbReference type="NCBI Taxonomy" id="2697024"/>
    <lineage>
        <taxon>Bacteria</taxon>
        <taxon>Pseudomonadati</taxon>
        <taxon>Pseudomonadota</taxon>
        <taxon>Betaproteobacteria</taxon>
        <taxon>Burkholderiales</taxon>
        <taxon>Alcaligenaceae</taxon>
        <taxon>Pusillimonas</taxon>
    </lineage>
</organism>
<evidence type="ECO:0000259" key="7">
    <source>
        <dbReference type="Pfam" id="PF09349"/>
    </source>
</evidence>
<comment type="caution">
    <text evidence="8">The sequence shown here is derived from an EMBL/GenBank/DDBJ whole genome shotgun (WGS) entry which is preliminary data.</text>
</comment>
<evidence type="ECO:0000256" key="6">
    <source>
        <dbReference type="ARBA" id="ARBA00023239"/>
    </source>
</evidence>
<name>A0A842HSD2_9BURK</name>
<evidence type="ECO:0000256" key="3">
    <source>
        <dbReference type="ARBA" id="ARBA00012257"/>
    </source>
</evidence>
<sequence length="173" mass="19260">MTTKVSMATLNAMPVEDFVRVLGGVFEHSPWVAERAAAHRPFTSVHALHTEMVRQIEGAEHDLQMKLICAHPELAGKAAIRGELTPESTSEQAGAGLDQCAPEEFARLTQLNQAYREKFGFPFILAVKGYDRAGIIAQFERRLGLTPAQEVQESLQQIFKIGRFRLEALVEEN</sequence>
<evidence type="ECO:0000256" key="2">
    <source>
        <dbReference type="ARBA" id="ARBA00004754"/>
    </source>
</evidence>
<dbReference type="InterPro" id="IPR017580">
    <property type="entry name" value="OHCU_decarboxylase-1"/>
</dbReference>
<dbReference type="Gene3D" id="1.10.3330.10">
    <property type="entry name" value="Oxo-4-hydroxy-4-carboxy-5-ureidoimidazoline decarboxylase"/>
    <property type="match status" value="1"/>
</dbReference>
<dbReference type="GO" id="GO:0000255">
    <property type="term" value="P:allantoin metabolic process"/>
    <property type="evidence" value="ECO:0007669"/>
    <property type="project" value="InterPro"/>
</dbReference>
<dbReference type="PANTHER" id="PTHR43466:SF1">
    <property type="entry name" value="2-OXO-4-HYDROXY-4-CARBOXY-5-UREIDOIMIDAZOLINE DECARBOXYLASE-RELATED"/>
    <property type="match status" value="1"/>
</dbReference>
<evidence type="ECO:0000256" key="5">
    <source>
        <dbReference type="ARBA" id="ARBA00022793"/>
    </source>
</evidence>
<dbReference type="EMBL" id="JACJUU010000007">
    <property type="protein sequence ID" value="MBC2770300.1"/>
    <property type="molecule type" value="Genomic_DNA"/>
</dbReference>
<proteinExistence type="predicted"/>
<protein>
    <recommendedName>
        <fullName evidence="3">2-oxo-4-hydroxy-4-carboxy-5-ureidoimidazoline decarboxylase</fullName>
        <ecNumber evidence="3">4.1.1.97</ecNumber>
    </recommendedName>
</protein>
<dbReference type="SUPFAM" id="SSF158694">
    <property type="entry name" value="UraD-Like"/>
    <property type="match status" value="1"/>
</dbReference>
<dbReference type="GO" id="GO:0006144">
    <property type="term" value="P:purine nucleobase metabolic process"/>
    <property type="evidence" value="ECO:0007669"/>
    <property type="project" value="UniProtKB-KW"/>
</dbReference>